<dbReference type="InterPro" id="IPR009057">
    <property type="entry name" value="Homeodomain-like_sf"/>
</dbReference>
<feature type="compositionally biased region" description="Polar residues" evidence="1">
    <location>
        <begin position="212"/>
        <end position="234"/>
    </location>
</feature>
<feature type="domain" description="Myb-like" evidence="2">
    <location>
        <begin position="96"/>
        <end position="146"/>
    </location>
</feature>
<protein>
    <recommendedName>
        <fullName evidence="2">Myb-like domain-containing protein</fullName>
    </recommendedName>
</protein>
<accession>A0A9P1M9A6</accession>
<dbReference type="SUPFAM" id="SSF46689">
    <property type="entry name" value="Homeodomain-like"/>
    <property type="match status" value="1"/>
</dbReference>
<dbReference type="Gene3D" id="1.10.10.60">
    <property type="entry name" value="Homeodomain-like"/>
    <property type="match status" value="1"/>
</dbReference>
<evidence type="ECO:0000313" key="3">
    <source>
        <dbReference type="EMBL" id="CAI4214519.1"/>
    </source>
</evidence>
<dbReference type="OrthoDB" id="4151352at2759"/>
<dbReference type="EMBL" id="CALLCH030000011">
    <property type="protein sequence ID" value="CAI4214519.1"/>
    <property type="molecule type" value="Genomic_DNA"/>
</dbReference>
<dbReference type="PROSITE" id="PS50090">
    <property type="entry name" value="MYB_LIKE"/>
    <property type="match status" value="1"/>
</dbReference>
<dbReference type="InterPro" id="IPR001005">
    <property type="entry name" value="SANT/Myb"/>
</dbReference>
<organism evidence="3 4">
    <name type="scientific">Parascedosporium putredinis</name>
    <dbReference type="NCBI Taxonomy" id="1442378"/>
    <lineage>
        <taxon>Eukaryota</taxon>
        <taxon>Fungi</taxon>
        <taxon>Dikarya</taxon>
        <taxon>Ascomycota</taxon>
        <taxon>Pezizomycotina</taxon>
        <taxon>Sordariomycetes</taxon>
        <taxon>Hypocreomycetidae</taxon>
        <taxon>Microascales</taxon>
        <taxon>Microascaceae</taxon>
        <taxon>Parascedosporium</taxon>
    </lineage>
</organism>
<keyword evidence="4" id="KW-1185">Reference proteome</keyword>
<gene>
    <name evidence="3" type="ORF">PPNO1_LOCUS4253</name>
</gene>
<dbReference type="AlphaFoldDB" id="A0A9P1M9A6"/>
<feature type="region of interest" description="Disordered" evidence="1">
    <location>
        <begin position="246"/>
        <end position="304"/>
    </location>
</feature>
<dbReference type="Proteomes" id="UP000838763">
    <property type="component" value="Unassembled WGS sequence"/>
</dbReference>
<evidence type="ECO:0000259" key="2">
    <source>
        <dbReference type="PROSITE" id="PS50090"/>
    </source>
</evidence>
<dbReference type="Pfam" id="PF13921">
    <property type="entry name" value="Myb_DNA-bind_6"/>
    <property type="match status" value="1"/>
</dbReference>
<dbReference type="CDD" id="cd00167">
    <property type="entry name" value="SANT"/>
    <property type="match status" value="1"/>
</dbReference>
<feature type="region of interest" description="Disordered" evidence="1">
    <location>
        <begin position="171"/>
        <end position="234"/>
    </location>
</feature>
<proteinExistence type="predicted"/>
<sequence length="338" mass="36305">MVSYLLVAPHHTLEASFQISESYPIANDPFCMVAAEVNLFSGRPRKPPPLHYYSEVQTTSGAMQLPHDHQYEQYISAASNAASLHDTIPTQQTMMRHRASSGAWSKEDDDTLMSARASGLNWSQIQMKYFSGKSPNACRKRHERLIEQKTADNWNNCPDGRKCMSHGLKNLQSASRSGTRRQRLETGQIQGYDDDSGISGIGLTPVDGLDASYSSPETTASGPHSSSGVSTASGYQMSAHPQLHALSHGHPASHYGYSHSTGPHHGYTSSVSSTGTSAGAYASSGPQSHASSESSFMSHEHHMGARLSSADMGIEAIINRNPGHGPFLSGSNFDGALA</sequence>
<name>A0A9P1M9A6_9PEZI</name>
<evidence type="ECO:0000256" key="1">
    <source>
        <dbReference type="SAM" id="MobiDB-lite"/>
    </source>
</evidence>
<comment type="caution">
    <text evidence="3">The sequence shown here is derived from an EMBL/GenBank/DDBJ whole genome shotgun (WGS) entry which is preliminary data.</text>
</comment>
<reference evidence="3" key="1">
    <citation type="submission" date="2022-11" db="EMBL/GenBank/DDBJ databases">
        <authorList>
            <person name="Scott C."/>
            <person name="Bruce N."/>
        </authorList>
    </citation>
    <scope>NUCLEOTIDE SEQUENCE</scope>
</reference>
<evidence type="ECO:0000313" key="4">
    <source>
        <dbReference type="Proteomes" id="UP000838763"/>
    </source>
</evidence>
<feature type="compositionally biased region" description="Low complexity" evidence="1">
    <location>
        <begin position="266"/>
        <end position="297"/>
    </location>
</feature>